<sequence>MCTFGPELLLAATLASTVIGGVATISQADASAKSSRYNAEVSMMNATLSERRAKDAEERGRREEQAKRLEVADLQGRQRAAMSANGVDLSFGSAFDTLVDTQFLGEMDALTIRRNSATEAYDHRVAAASGRADASLARSNADSALTGGYLSAASTVLGGATSGYKDYASYTRPIVGGR</sequence>
<proteinExistence type="predicted"/>
<accession>A0A6J5YZL0</accession>
<reference evidence="1" key="1">
    <citation type="submission" date="2020-05" db="EMBL/GenBank/DDBJ databases">
        <authorList>
            <person name="Chiriac C."/>
            <person name="Salcher M."/>
            <person name="Ghai R."/>
            <person name="Kavagutti S V."/>
        </authorList>
    </citation>
    <scope>NUCLEOTIDE SEQUENCE</scope>
</reference>
<organism evidence="1">
    <name type="scientific">freshwater metagenome</name>
    <dbReference type="NCBI Taxonomy" id="449393"/>
    <lineage>
        <taxon>unclassified sequences</taxon>
        <taxon>metagenomes</taxon>
        <taxon>ecological metagenomes</taxon>
    </lineage>
</organism>
<dbReference type="Pfam" id="PF24072">
    <property type="entry name" value="T7_gp14"/>
    <property type="match status" value="1"/>
</dbReference>
<evidence type="ECO:0000313" key="1">
    <source>
        <dbReference type="EMBL" id="CAB4334377.1"/>
    </source>
</evidence>
<dbReference type="AlphaFoldDB" id="A0A6J5YZL0"/>
<name>A0A6J5YZL0_9ZZZZ</name>
<dbReference type="EMBL" id="CAESAN010000003">
    <property type="protein sequence ID" value="CAB4334377.1"/>
    <property type="molecule type" value="Genomic_DNA"/>
</dbReference>
<gene>
    <name evidence="1" type="ORF">UFOPK3547_00063</name>
</gene>
<protein>
    <submittedName>
        <fullName evidence="1">Unannotated protein</fullName>
    </submittedName>
</protein>
<dbReference type="InterPro" id="IPR038996">
    <property type="entry name" value="Gp14"/>
</dbReference>